<dbReference type="GO" id="GO:0004222">
    <property type="term" value="F:metalloendopeptidase activity"/>
    <property type="evidence" value="ECO:0007669"/>
    <property type="project" value="InterPro"/>
</dbReference>
<dbReference type="SUPFAM" id="SSF140990">
    <property type="entry name" value="FtsH protease domain-like"/>
    <property type="match status" value="1"/>
</dbReference>
<dbReference type="InterPro" id="IPR027417">
    <property type="entry name" value="P-loop_NTPase"/>
</dbReference>
<feature type="compositionally biased region" description="Basic and acidic residues" evidence="8">
    <location>
        <begin position="1"/>
        <end position="11"/>
    </location>
</feature>
<dbReference type="Gene3D" id="1.20.58.760">
    <property type="entry name" value="Peptidase M41"/>
    <property type="match status" value="1"/>
</dbReference>
<sequence>MVKAASREATTRGRTPSTSSSSRWTASPNSPASSSSLSPTAPTSLTDNVLTRPGRFDRQITVGKPDIKGCKEILLVHLKGINLEGEPEEYAGRLAGLTPGMAGADIANMCYEAAIQAARCKADAVTMVDFEKASDRVIGGLESNKLISEKEKEIVAHHEAGHAVAGLFLEHADPLMKVTIIPQSSGALGFAQYLPKEVFLRTRKEIEDIICMALVGRAAEQIIFGQVTMGASDDLRRVTGMVYQMIQVYGMNESIGQLSFPKTTQLSISATDEGNPYAGNPYSNATS</sequence>
<dbReference type="GO" id="GO:0005745">
    <property type="term" value="C:m-AAA complex"/>
    <property type="evidence" value="ECO:0007669"/>
    <property type="project" value="TreeGrafter"/>
</dbReference>
<dbReference type="Gene3D" id="1.10.8.60">
    <property type="match status" value="1"/>
</dbReference>
<keyword evidence="6" id="KW-0067">ATP-binding</keyword>
<keyword evidence="5" id="KW-0862">Zinc</keyword>
<keyword evidence="12" id="KW-1185">Reference proteome</keyword>
<evidence type="ECO:0000256" key="5">
    <source>
        <dbReference type="ARBA" id="ARBA00022833"/>
    </source>
</evidence>
<evidence type="ECO:0000259" key="9">
    <source>
        <dbReference type="Pfam" id="PF01434"/>
    </source>
</evidence>
<keyword evidence="3" id="KW-0479">Metal-binding</keyword>
<dbReference type="GO" id="GO:0004176">
    <property type="term" value="F:ATP-dependent peptidase activity"/>
    <property type="evidence" value="ECO:0007669"/>
    <property type="project" value="InterPro"/>
</dbReference>
<evidence type="ECO:0000256" key="7">
    <source>
        <dbReference type="ARBA" id="ARBA00023049"/>
    </source>
</evidence>
<evidence type="ECO:0000256" key="2">
    <source>
        <dbReference type="ARBA" id="ARBA00010550"/>
    </source>
</evidence>
<dbReference type="InterPro" id="IPR000642">
    <property type="entry name" value="Peptidase_M41"/>
</dbReference>
<keyword evidence="7" id="KW-0482">Metalloprotease</keyword>
<feature type="compositionally biased region" description="Low complexity" evidence="8">
    <location>
        <begin position="12"/>
        <end position="46"/>
    </location>
</feature>
<evidence type="ECO:0000256" key="6">
    <source>
        <dbReference type="ARBA" id="ARBA00022840"/>
    </source>
</evidence>
<keyword evidence="4" id="KW-0547">Nucleotide-binding</keyword>
<dbReference type="GO" id="GO:0046872">
    <property type="term" value="F:metal ion binding"/>
    <property type="evidence" value="ECO:0007669"/>
    <property type="project" value="UniProtKB-KW"/>
</dbReference>
<evidence type="ECO:0000256" key="3">
    <source>
        <dbReference type="ARBA" id="ARBA00022723"/>
    </source>
</evidence>
<evidence type="ECO:0000256" key="1">
    <source>
        <dbReference type="ARBA" id="ARBA00001947"/>
    </source>
</evidence>
<dbReference type="InterPro" id="IPR041569">
    <property type="entry name" value="AAA_lid_3"/>
</dbReference>
<dbReference type="Pfam" id="PF17862">
    <property type="entry name" value="AAA_lid_3"/>
    <property type="match status" value="1"/>
</dbReference>
<keyword evidence="7" id="KW-0378">Hydrolase</keyword>
<organism evidence="11 12">
    <name type="scientific">Triparma strigata</name>
    <dbReference type="NCBI Taxonomy" id="1606541"/>
    <lineage>
        <taxon>Eukaryota</taxon>
        <taxon>Sar</taxon>
        <taxon>Stramenopiles</taxon>
        <taxon>Ochrophyta</taxon>
        <taxon>Bolidophyceae</taxon>
        <taxon>Parmales</taxon>
        <taxon>Triparmaceae</taxon>
        <taxon>Triparma</taxon>
    </lineage>
</organism>
<evidence type="ECO:0000256" key="4">
    <source>
        <dbReference type="ARBA" id="ARBA00022741"/>
    </source>
</evidence>
<comment type="caution">
    <text evidence="11">The sequence shown here is derived from an EMBL/GenBank/DDBJ whole genome shotgun (WGS) entry which is preliminary data.</text>
</comment>
<dbReference type="AlphaFoldDB" id="A0A9W7EZC3"/>
<dbReference type="FunFam" id="1.10.8.60:FF:000019">
    <property type="entry name" value="AFG3-like AAA ATPase 2"/>
    <property type="match status" value="1"/>
</dbReference>
<evidence type="ECO:0000313" key="12">
    <source>
        <dbReference type="Proteomes" id="UP001165085"/>
    </source>
</evidence>
<dbReference type="Pfam" id="PF01434">
    <property type="entry name" value="Peptidase_M41"/>
    <property type="match status" value="1"/>
</dbReference>
<accession>A0A9W7EZC3</accession>
<feature type="region of interest" description="Disordered" evidence="8">
    <location>
        <begin position="1"/>
        <end position="52"/>
    </location>
</feature>
<feature type="domain" description="Peptidase M41" evidence="9">
    <location>
        <begin position="146"/>
        <end position="268"/>
    </location>
</feature>
<feature type="domain" description="AAA ATPase AAA+ lid" evidence="10">
    <location>
        <begin position="93"/>
        <end position="132"/>
    </location>
</feature>
<keyword evidence="7" id="KW-0645">Protease</keyword>
<evidence type="ECO:0000313" key="11">
    <source>
        <dbReference type="EMBL" id="GMH96080.1"/>
    </source>
</evidence>
<dbReference type="InterPro" id="IPR037219">
    <property type="entry name" value="Peptidase_M41-like"/>
</dbReference>
<protein>
    <submittedName>
        <fullName evidence="11">Uncharacterized protein</fullName>
    </submittedName>
</protein>
<comment type="similarity">
    <text evidence="2">In the N-terminal section; belongs to the AAA ATPase family.</text>
</comment>
<dbReference type="Proteomes" id="UP001165085">
    <property type="component" value="Unassembled WGS sequence"/>
</dbReference>
<dbReference type="PANTHER" id="PTHR43655">
    <property type="entry name" value="ATP-DEPENDENT PROTEASE"/>
    <property type="match status" value="1"/>
</dbReference>
<dbReference type="SUPFAM" id="SSF52540">
    <property type="entry name" value="P-loop containing nucleoside triphosphate hydrolases"/>
    <property type="match status" value="1"/>
</dbReference>
<dbReference type="EMBL" id="BRXY01000459">
    <property type="protein sequence ID" value="GMH96080.1"/>
    <property type="molecule type" value="Genomic_DNA"/>
</dbReference>
<name>A0A9W7EZC3_9STRA</name>
<dbReference type="OrthoDB" id="1413014at2759"/>
<evidence type="ECO:0000259" key="10">
    <source>
        <dbReference type="Pfam" id="PF17862"/>
    </source>
</evidence>
<dbReference type="PANTHER" id="PTHR43655:SF2">
    <property type="entry name" value="AFG3 LIKE MATRIX AAA PEPTIDASE SUBUNIT 2, ISOFORM A"/>
    <property type="match status" value="1"/>
</dbReference>
<comment type="cofactor">
    <cofactor evidence="1">
        <name>Zn(2+)</name>
        <dbReference type="ChEBI" id="CHEBI:29105"/>
    </cofactor>
</comment>
<dbReference type="InterPro" id="IPR050928">
    <property type="entry name" value="ATP-dep_Zn_Metalloprotease"/>
</dbReference>
<evidence type="ECO:0000256" key="8">
    <source>
        <dbReference type="SAM" id="MobiDB-lite"/>
    </source>
</evidence>
<dbReference type="GO" id="GO:0005524">
    <property type="term" value="F:ATP binding"/>
    <property type="evidence" value="ECO:0007669"/>
    <property type="project" value="UniProtKB-KW"/>
</dbReference>
<gene>
    <name evidence="11" type="ORF">TrST_g4620</name>
</gene>
<reference evidence="12" key="1">
    <citation type="journal article" date="2023" name="Commun. Biol.">
        <title>Genome analysis of Parmales, the sister group of diatoms, reveals the evolutionary specialization of diatoms from phago-mixotrophs to photoautotrophs.</title>
        <authorList>
            <person name="Ban H."/>
            <person name="Sato S."/>
            <person name="Yoshikawa S."/>
            <person name="Yamada K."/>
            <person name="Nakamura Y."/>
            <person name="Ichinomiya M."/>
            <person name="Sato N."/>
            <person name="Blanc-Mathieu R."/>
            <person name="Endo H."/>
            <person name="Kuwata A."/>
            <person name="Ogata H."/>
        </authorList>
    </citation>
    <scope>NUCLEOTIDE SEQUENCE [LARGE SCALE GENOMIC DNA]</scope>
    <source>
        <strain evidence="12">NIES 3701</strain>
    </source>
</reference>
<proteinExistence type="inferred from homology"/>
<dbReference type="GO" id="GO:0034982">
    <property type="term" value="P:mitochondrial protein processing"/>
    <property type="evidence" value="ECO:0007669"/>
    <property type="project" value="TreeGrafter"/>
</dbReference>